<sequence length="67" mass="7940">MISQEASVCSTHLQLDLFHGFTHQRPTQMEQKQPSYTCTHQRRRHTQTQHTNKSFIVHADSLRVTRH</sequence>
<keyword evidence="2" id="KW-1185">Reference proteome</keyword>
<dbReference type="Proteomes" id="UP001057452">
    <property type="component" value="Chromosome 24"/>
</dbReference>
<evidence type="ECO:0000313" key="2">
    <source>
        <dbReference type="Proteomes" id="UP001057452"/>
    </source>
</evidence>
<evidence type="ECO:0000313" key="1">
    <source>
        <dbReference type="EMBL" id="KAI4802143.1"/>
    </source>
</evidence>
<reference evidence="1" key="1">
    <citation type="submission" date="2022-05" db="EMBL/GenBank/DDBJ databases">
        <title>Chromosome-level genome of Chaenocephalus aceratus.</title>
        <authorList>
            <person name="Park H."/>
        </authorList>
    </citation>
    <scope>NUCLEOTIDE SEQUENCE</scope>
    <source>
        <strain evidence="1">KU_202001</strain>
    </source>
</reference>
<accession>A0ACB9VQ75</accession>
<name>A0ACB9VQ75_CHAAC</name>
<dbReference type="EMBL" id="CM043808">
    <property type="protein sequence ID" value="KAI4802143.1"/>
    <property type="molecule type" value="Genomic_DNA"/>
</dbReference>
<protein>
    <submittedName>
        <fullName evidence="1">Uncharacterized protein</fullName>
    </submittedName>
</protein>
<gene>
    <name evidence="1" type="ORF">KUCAC02_020000</name>
</gene>
<organism evidence="1 2">
    <name type="scientific">Chaenocephalus aceratus</name>
    <name type="common">Blackfin icefish</name>
    <name type="synonym">Chaenichthys aceratus</name>
    <dbReference type="NCBI Taxonomy" id="36190"/>
    <lineage>
        <taxon>Eukaryota</taxon>
        <taxon>Metazoa</taxon>
        <taxon>Chordata</taxon>
        <taxon>Craniata</taxon>
        <taxon>Vertebrata</taxon>
        <taxon>Euteleostomi</taxon>
        <taxon>Actinopterygii</taxon>
        <taxon>Neopterygii</taxon>
        <taxon>Teleostei</taxon>
        <taxon>Neoteleostei</taxon>
        <taxon>Acanthomorphata</taxon>
        <taxon>Eupercaria</taxon>
        <taxon>Perciformes</taxon>
        <taxon>Notothenioidei</taxon>
        <taxon>Channichthyidae</taxon>
        <taxon>Chaenocephalus</taxon>
    </lineage>
</organism>
<proteinExistence type="predicted"/>
<comment type="caution">
    <text evidence="1">The sequence shown here is derived from an EMBL/GenBank/DDBJ whole genome shotgun (WGS) entry which is preliminary data.</text>
</comment>